<proteinExistence type="predicted"/>
<reference evidence="1 2" key="2">
    <citation type="journal article" date="2022" name="Mol. Ecol. Resour.">
        <title>The genomes of chicory, endive, great burdock and yacon provide insights into Asteraceae paleo-polyploidization history and plant inulin production.</title>
        <authorList>
            <person name="Fan W."/>
            <person name="Wang S."/>
            <person name="Wang H."/>
            <person name="Wang A."/>
            <person name="Jiang F."/>
            <person name="Liu H."/>
            <person name="Zhao H."/>
            <person name="Xu D."/>
            <person name="Zhang Y."/>
        </authorList>
    </citation>
    <scope>NUCLEOTIDE SEQUENCE [LARGE SCALE GENOMIC DNA]</scope>
    <source>
        <strain evidence="2">cv. Punajuju</strain>
        <tissue evidence="1">Leaves</tissue>
    </source>
</reference>
<reference evidence="2" key="1">
    <citation type="journal article" date="2022" name="Mol. Ecol. Resour.">
        <title>The genomes of chicory, endive, great burdock and yacon provide insights into Asteraceae palaeo-polyploidization history and plant inulin production.</title>
        <authorList>
            <person name="Fan W."/>
            <person name="Wang S."/>
            <person name="Wang H."/>
            <person name="Wang A."/>
            <person name="Jiang F."/>
            <person name="Liu H."/>
            <person name="Zhao H."/>
            <person name="Xu D."/>
            <person name="Zhang Y."/>
        </authorList>
    </citation>
    <scope>NUCLEOTIDE SEQUENCE [LARGE SCALE GENOMIC DNA]</scope>
    <source>
        <strain evidence="2">cv. Punajuju</strain>
    </source>
</reference>
<protein>
    <submittedName>
        <fullName evidence="1">Uncharacterized protein</fullName>
    </submittedName>
</protein>
<dbReference type="Proteomes" id="UP001055811">
    <property type="component" value="Linkage Group LG05"/>
</dbReference>
<evidence type="ECO:0000313" key="2">
    <source>
        <dbReference type="Proteomes" id="UP001055811"/>
    </source>
</evidence>
<keyword evidence="2" id="KW-1185">Reference proteome</keyword>
<evidence type="ECO:0000313" key="1">
    <source>
        <dbReference type="EMBL" id="KAI3739422.1"/>
    </source>
</evidence>
<name>A0ACB9CZB6_CICIN</name>
<dbReference type="EMBL" id="CM042013">
    <property type="protein sequence ID" value="KAI3739422.1"/>
    <property type="molecule type" value="Genomic_DNA"/>
</dbReference>
<comment type="caution">
    <text evidence="1">The sequence shown here is derived from an EMBL/GenBank/DDBJ whole genome shotgun (WGS) entry which is preliminary data.</text>
</comment>
<gene>
    <name evidence="1" type="ORF">L2E82_29826</name>
</gene>
<accession>A0ACB9CZB6</accession>
<sequence length="100" mass="11039">METNNRYVGEEDARYLPFHRIYGFFHSLKKKTSGGCLIVVGEEGLYTIGCLIAALYLQSSRCGVECSGGMMLNCKGDPSKEASAELIIAEQTQFCNFTEP</sequence>
<organism evidence="1 2">
    <name type="scientific">Cichorium intybus</name>
    <name type="common">Chicory</name>
    <dbReference type="NCBI Taxonomy" id="13427"/>
    <lineage>
        <taxon>Eukaryota</taxon>
        <taxon>Viridiplantae</taxon>
        <taxon>Streptophyta</taxon>
        <taxon>Embryophyta</taxon>
        <taxon>Tracheophyta</taxon>
        <taxon>Spermatophyta</taxon>
        <taxon>Magnoliopsida</taxon>
        <taxon>eudicotyledons</taxon>
        <taxon>Gunneridae</taxon>
        <taxon>Pentapetalae</taxon>
        <taxon>asterids</taxon>
        <taxon>campanulids</taxon>
        <taxon>Asterales</taxon>
        <taxon>Asteraceae</taxon>
        <taxon>Cichorioideae</taxon>
        <taxon>Cichorieae</taxon>
        <taxon>Cichoriinae</taxon>
        <taxon>Cichorium</taxon>
    </lineage>
</organism>